<keyword evidence="6" id="KW-1185">Reference proteome</keyword>
<evidence type="ECO:0000256" key="3">
    <source>
        <dbReference type="PROSITE-ProRule" id="PRU01106"/>
    </source>
</evidence>
<dbReference type="InterPro" id="IPR029069">
    <property type="entry name" value="HotDog_dom_sf"/>
</dbReference>
<sequence>MMGVIEQFKKMIGQEAKNVSPSPYGRWLNGTLLEAEEGRLRMSYLIREEFANPAGIAHGGVLAGIIDEVMGMTTFSLGRDGFYVAANLNVDFLRPAMVGDEVTIQSEVIRAGKTIAHVECRISSKDGKLLAKATSNLIMTVIK</sequence>
<dbReference type="Pfam" id="PF03061">
    <property type="entry name" value="4HBT"/>
    <property type="match status" value="1"/>
</dbReference>
<name>A0A2Z4GFF4_9BACT</name>
<dbReference type="Proteomes" id="UP000249873">
    <property type="component" value="Chromosome"/>
</dbReference>
<feature type="domain" description="HotDog ACOT-type" evidence="4">
    <location>
        <begin position="36"/>
        <end position="143"/>
    </location>
</feature>
<dbReference type="OrthoDB" id="32575at2"/>
<gene>
    <name evidence="5" type="ORF">DJ013_17045</name>
</gene>
<dbReference type="KEGG" id="als:DJ013_17045"/>
<evidence type="ECO:0000313" key="5">
    <source>
        <dbReference type="EMBL" id="AWV99787.1"/>
    </source>
</evidence>
<dbReference type="Gene3D" id="3.10.129.10">
    <property type="entry name" value="Hotdog Thioesterase"/>
    <property type="match status" value="1"/>
</dbReference>
<dbReference type="PANTHER" id="PTHR21660:SF1">
    <property type="entry name" value="ACYL-COENZYME A THIOESTERASE 13"/>
    <property type="match status" value="1"/>
</dbReference>
<dbReference type="SUPFAM" id="SSF54637">
    <property type="entry name" value="Thioesterase/thiol ester dehydrase-isomerase"/>
    <property type="match status" value="1"/>
</dbReference>
<dbReference type="PANTHER" id="PTHR21660">
    <property type="entry name" value="THIOESTERASE SUPERFAMILY MEMBER-RELATED"/>
    <property type="match status" value="1"/>
</dbReference>
<proteinExistence type="inferred from homology"/>
<dbReference type="InterPro" id="IPR003736">
    <property type="entry name" value="PAAI_dom"/>
</dbReference>
<dbReference type="EMBL" id="CP029480">
    <property type="protein sequence ID" value="AWV99787.1"/>
    <property type="molecule type" value="Genomic_DNA"/>
</dbReference>
<dbReference type="InterPro" id="IPR033120">
    <property type="entry name" value="HOTDOG_ACOT"/>
</dbReference>
<protein>
    <submittedName>
        <fullName evidence="5">PaaI family thioesterase</fullName>
    </submittedName>
</protein>
<dbReference type="InterPro" id="IPR039298">
    <property type="entry name" value="ACOT13"/>
</dbReference>
<keyword evidence="2 3" id="KW-0378">Hydrolase</keyword>
<accession>A0A2Z4GFF4</accession>
<dbReference type="PROSITE" id="PS51770">
    <property type="entry name" value="HOTDOG_ACOT"/>
    <property type="match status" value="1"/>
</dbReference>
<evidence type="ECO:0000256" key="2">
    <source>
        <dbReference type="ARBA" id="ARBA00022801"/>
    </source>
</evidence>
<dbReference type="InterPro" id="IPR006683">
    <property type="entry name" value="Thioestr_dom"/>
</dbReference>
<dbReference type="CDD" id="cd03443">
    <property type="entry name" value="PaaI_thioesterase"/>
    <property type="match status" value="1"/>
</dbReference>
<evidence type="ECO:0000256" key="1">
    <source>
        <dbReference type="ARBA" id="ARBA00008324"/>
    </source>
</evidence>
<dbReference type="NCBIfam" id="TIGR00369">
    <property type="entry name" value="unchar_dom_1"/>
    <property type="match status" value="1"/>
</dbReference>
<dbReference type="GO" id="GO:0047617">
    <property type="term" value="F:fatty acyl-CoA hydrolase activity"/>
    <property type="evidence" value="ECO:0007669"/>
    <property type="project" value="InterPro"/>
</dbReference>
<organism evidence="5 6">
    <name type="scientific">Arcticibacterium luteifluviistationis</name>
    <dbReference type="NCBI Taxonomy" id="1784714"/>
    <lineage>
        <taxon>Bacteria</taxon>
        <taxon>Pseudomonadati</taxon>
        <taxon>Bacteroidota</taxon>
        <taxon>Cytophagia</taxon>
        <taxon>Cytophagales</taxon>
        <taxon>Leadbetterellaceae</taxon>
        <taxon>Arcticibacterium</taxon>
    </lineage>
</organism>
<comment type="similarity">
    <text evidence="1">Belongs to the thioesterase PaaI family.</text>
</comment>
<reference evidence="5 6" key="1">
    <citation type="submission" date="2018-05" db="EMBL/GenBank/DDBJ databases">
        <title>Complete genome sequence of Arcticibacterium luteifluviistationis SM1504T, a cytophagaceae bacterium isolated from Arctic surface seawater.</title>
        <authorList>
            <person name="Li Y."/>
            <person name="Qin Q.-L."/>
        </authorList>
    </citation>
    <scope>NUCLEOTIDE SEQUENCE [LARGE SCALE GENOMIC DNA]</scope>
    <source>
        <strain evidence="5 6">SM1504</strain>
    </source>
</reference>
<evidence type="ECO:0000313" key="6">
    <source>
        <dbReference type="Proteomes" id="UP000249873"/>
    </source>
</evidence>
<evidence type="ECO:0000259" key="4">
    <source>
        <dbReference type="PROSITE" id="PS51770"/>
    </source>
</evidence>
<dbReference type="AlphaFoldDB" id="A0A2Z4GFF4"/>